<comment type="caution">
    <text evidence="2">The sequence shown here is derived from an EMBL/GenBank/DDBJ whole genome shotgun (WGS) entry which is preliminary data.</text>
</comment>
<evidence type="ECO:0008006" key="4">
    <source>
        <dbReference type="Google" id="ProtNLM"/>
    </source>
</evidence>
<dbReference type="Proteomes" id="UP001310594">
    <property type="component" value="Unassembled WGS sequence"/>
</dbReference>
<protein>
    <recommendedName>
        <fullName evidence="4">WSC domain-containing protein</fullName>
    </recommendedName>
</protein>
<name>A0AAN7VZF0_9PEZI</name>
<dbReference type="AlphaFoldDB" id="A0AAN7VZF0"/>
<reference evidence="2" key="1">
    <citation type="submission" date="2023-08" db="EMBL/GenBank/DDBJ databases">
        <title>Black Yeasts Isolated from many extreme environments.</title>
        <authorList>
            <person name="Coleine C."/>
            <person name="Stajich J.E."/>
            <person name="Selbmann L."/>
        </authorList>
    </citation>
    <scope>NUCLEOTIDE SEQUENCE</scope>
    <source>
        <strain evidence="2">CCFEE 5810</strain>
    </source>
</reference>
<feature type="chain" id="PRO_5043026493" description="WSC domain-containing protein" evidence="1">
    <location>
        <begin position="20"/>
        <end position="197"/>
    </location>
</feature>
<accession>A0AAN7VZF0</accession>
<organism evidence="2 3">
    <name type="scientific">Elasticomyces elasticus</name>
    <dbReference type="NCBI Taxonomy" id="574655"/>
    <lineage>
        <taxon>Eukaryota</taxon>
        <taxon>Fungi</taxon>
        <taxon>Dikarya</taxon>
        <taxon>Ascomycota</taxon>
        <taxon>Pezizomycotina</taxon>
        <taxon>Dothideomycetes</taxon>
        <taxon>Dothideomycetidae</taxon>
        <taxon>Mycosphaerellales</taxon>
        <taxon>Teratosphaeriaceae</taxon>
        <taxon>Elasticomyces</taxon>
    </lineage>
</organism>
<proteinExistence type="predicted"/>
<evidence type="ECO:0000256" key="1">
    <source>
        <dbReference type="SAM" id="SignalP"/>
    </source>
</evidence>
<sequence length="197" mass="20549">MFSIPGAVTLLALSQLIQANPTPQLTGTAMEKRNGCYGYSFGFNALHGGVITEHDLSGEVDNDINSFCQQAAGKDITASSPFWSCTNWQETFSASELCYDSCTDGCGAVGSGGRGGDLASGLCTAGCDPNCDPGPNYNNYNHIEWAIEARDGLPGGVISYDTCMAALRTEVGGCASGSEQVHDGYWFRIDPGSGACA</sequence>
<dbReference type="EMBL" id="JAVRQU010000012">
    <property type="protein sequence ID" value="KAK5696478.1"/>
    <property type="molecule type" value="Genomic_DNA"/>
</dbReference>
<keyword evidence="1" id="KW-0732">Signal</keyword>
<evidence type="ECO:0000313" key="2">
    <source>
        <dbReference type="EMBL" id="KAK5696478.1"/>
    </source>
</evidence>
<evidence type="ECO:0000313" key="3">
    <source>
        <dbReference type="Proteomes" id="UP001310594"/>
    </source>
</evidence>
<gene>
    <name evidence="2" type="ORF">LTR97_007780</name>
</gene>
<feature type="signal peptide" evidence="1">
    <location>
        <begin position="1"/>
        <end position="19"/>
    </location>
</feature>